<evidence type="ECO:0000313" key="2">
    <source>
        <dbReference type="EMBL" id="KAK8564807.1"/>
    </source>
</evidence>
<reference evidence="2 3" key="1">
    <citation type="journal article" date="2024" name="G3 (Bethesda)">
        <title>Genome assembly of Hibiscus sabdariffa L. provides insights into metabolisms of medicinal natural products.</title>
        <authorList>
            <person name="Kim T."/>
        </authorList>
    </citation>
    <scope>NUCLEOTIDE SEQUENCE [LARGE SCALE GENOMIC DNA]</scope>
    <source>
        <strain evidence="2">TK-2024</strain>
        <tissue evidence="2">Old leaves</tissue>
    </source>
</reference>
<accession>A0ABR2ERZ6</accession>
<dbReference type="EMBL" id="JBBPBM010000010">
    <property type="protein sequence ID" value="KAK8564807.1"/>
    <property type="molecule type" value="Genomic_DNA"/>
</dbReference>
<keyword evidence="3" id="KW-1185">Reference proteome</keyword>
<gene>
    <name evidence="2" type="ORF">V6N12_058389</name>
</gene>
<protein>
    <submittedName>
        <fullName evidence="2">Uncharacterized protein</fullName>
    </submittedName>
</protein>
<feature type="region of interest" description="Disordered" evidence="1">
    <location>
        <begin position="1"/>
        <end position="35"/>
    </location>
</feature>
<feature type="compositionally biased region" description="Basic and acidic residues" evidence="1">
    <location>
        <begin position="83"/>
        <end position="93"/>
    </location>
</feature>
<name>A0ABR2ERZ6_9ROSI</name>
<organism evidence="2 3">
    <name type="scientific">Hibiscus sabdariffa</name>
    <name type="common">roselle</name>
    <dbReference type="NCBI Taxonomy" id="183260"/>
    <lineage>
        <taxon>Eukaryota</taxon>
        <taxon>Viridiplantae</taxon>
        <taxon>Streptophyta</taxon>
        <taxon>Embryophyta</taxon>
        <taxon>Tracheophyta</taxon>
        <taxon>Spermatophyta</taxon>
        <taxon>Magnoliopsida</taxon>
        <taxon>eudicotyledons</taxon>
        <taxon>Gunneridae</taxon>
        <taxon>Pentapetalae</taxon>
        <taxon>rosids</taxon>
        <taxon>malvids</taxon>
        <taxon>Malvales</taxon>
        <taxon>Malvaceae</taxon>
        <taxon>Malvoideae</taxon>
        <taxon>Hibiscus</taxon>
    </lineage>
</organism>
<evidence type="ECO:0000256" key="1">
    <source>
        <dbReference type="SAM" id="MobiDB-lite"/>
    </source>
</evidence>
<dbReference type="PANTHER" id="PTHR33237">
    <property type="entry name" value="F2P16.13 PROTEIN-RELATED"/>
    <property type="match status" value="1"/>
</dbReference>
<dbReference type="PANTHER" id="PTHR33237:SF39">
    <property type="match status" value="1"/>
</dbReference>
<feature type="region of interest" description="Disordered" evidence="1">
    <location>
        <begin position="49"/>
        <end position="136"/>
    </location>
</feature>
<sequence length="173" mass="19126">MADKTEASISQGQGYGFRNQQDDAENGRIRKSTFRKKVGSMVSTVFCKPSKLAESGSGSQSHANDEAMTKLNNMVQSLHLRVKGGEDNAEGPKSRRTSTYSKYMRNEVRAEDKGGEGSGPKPKPKPKRGVSEILMGGRSKKEVWRKRILRGGKCRPLNGSWIIHYDENGVLIP</sequence>
<feature type="compositionally biased region" description="Basic and acidic residues" evidence="1">
    <location>
        <begin position="104"/>
        <end position="115"/>
    </location>
</feature>
<evidence type="ECO:0000313" key="3">
    <source>
        <dbReference type="Proteomes" id="UP001472677"/>
    </source>
</evidence>
<proteinExistence type="predicted"/>
<dbReference type="Proteomes" id="UP001472677">
    <property type="component" value="Unassembled WGS sequence"/>
</dbReference>
<comment type="caution">
    <text evidence="2">The sequence shown here is derived from an EMBL/GenBank/DDBJ whole genome shotgun (WGS) entry which is preliminary data.</text>
</comment>